<dbReference type="AlphaFoldDB" id="A0A1I1QKU8"/>
<dbReference type="EMBL" id="FOMB01000030">
    <property type="protein sequence ID" value="SFD22679.1"/>
    <property type="molecule type" value="Genomic_DNA"/>
</dbReference>
<sequence length="255" mass="27776">MLLTLSNQFVAKIAAWRKIVIGAQASSPPDQDSIPTIVQAFAQRNGATLGGPATVLAHQRAEMRTARDQPFFAIEATQLSGTRDAGFVWEATATMARVLPVRVVDAHAGGKGWLEVRIFGAIPMANATGPDSDKGEMMRFLSELAWNPDAILNTAALKWRQIDELTVEVSAETAGGIASVRHLFDASGDIVGIEADDRPYLMDGKTVPVRWVGRFRDYASFGPYRLPSYGEVAWELPEGEFVYFRGTITSFAAIE</sequence>
<dbReference type="InterPro" id="IPR046674">
    <property type="entry name" value="DUF6544"/>
</dbReference>
<accession>A0A1I1QKU8</accession>
<dbReference type="Pfam" id="PF20181">
    <property type="entry name" value="DUF6544"/>
    <property type="match status" value="1"/>
</dbReference>
<dbReference type="STRING" id="728005.SAMN04488059_13026"/>
<reference evidence="1 2" key="1">
    <citation type="submission" date="2016-10" db="EMBL/GenBank/DDBJ databases">
        <authorList>
            <person name="de Groot N.N."/>
        </authorList>
    </citation>
    <scope>NUCLEOTIDE SEQUENCE [LARGE SCALE GENOMIC DNA]</scope>
    <source>
        <strain evidence="1 2">CGMCC 1.10210</strain>
    </source>
</reference>
<organism evidence="1 2">
    <name type="scientific">Devosia psychrophila</name>
    <dbReference type="NCBI Taxonomy" id="728005"/>
    <lineage>
        <taxon>Bacteria</taxon>
        <taxon>Pseudomonadati</taxon>
        <taxon>Pseudomonadota</taxon>
        <taxon>Alphaproteobacteria</taxon>
        <taxon>Hyphomicrobiales</taxon>
        <taxon>Devosiaceae</taxon>
        <taxon>Devosia</taxon>
    </lineage>
</organism>
<gene>
    <name evidence="1" type="ORF">SAMN04488059_13026</name>
</gene>
<name>A0A1I1QKU8_9HYPH</name>
<evidence type="ECO:0000313" key="2">
    <source>
        <dbReference type="Proteomes" id="UP000182258"/>
    </source>
</evidence>
<dbReference type="Proteomes" id="UP000182258">
    <property type="component" value="Unassembled WGS sequence"/>
</dbReference>
<evidence type="ECO:0000313" key="1">
    <source>
        <dbReference type="EMBL" id="SFD22679.1"/>
    </source>
</evidence>
<proteinExistence type="predicted"/>
<protein>
    <submittedName>
        <fullName evidence="1">Uncharacterized protein</fullName>
    </submittedName>
</protein>